<feature type="non-terminal residue" evidence="2">
    <location>
        <position position="180"/>
    </location>
</feature>
<organism evidence="2 3">
    <name type="scientific">Pristionchus fissidentatus</name>
    <dbReference type="NCBI Taxonomy" id="1538716"/>
    <lineage>
        <taxon>Eukaryota</taxon>
        <taxon>Metazoa</taxon>
        <taxon>Ecdysozoa</taxon>
        <taxon>Nematoda</taxon>
        <taxon>Chromadorea</taxon>
        <taxon>Rhabditida</taxon>
        <taxon>Rhabditina</taxon>
        <taxon>Diplogasteromorpha</taxon>
        <taxon>Diplogasteroidea</taxon>
        <taxon>Neodiplogasteridae</taxon>
        <taxon>Pristionchus</taxon>
    </lineage>
</organism>
<accession>A0AAV5UYF5</accession>
<evidence type="ECO:0000313" key="2">
    <source>
        <dbReference type="EMBL" id="GMT10779.1"/>
    </source>
</evidence>
<reference evidence="2" key="1">
    <citation type="submission" date="2023-10" db="EMBL/GenBank/DDBJ databases">
        <title>Genome assembly of Pristionchus species.</title>
        <authorList>
            <person name="Yoshida K."/>
            <person name="Sommer R.J."/>
        </authorList>
    </citation>
    <scope>NUCLEOTIDE SEQUENCE</scope>
    <source>
        <strain evidence="2">RS5133</strain>
    </source>
</reference>
<dbReference type="AlphaFoldDB" id="A0AAV5UYF5"/>
<dbReference type="Proteomes" id="UP001432322">
    <property type="component" value="Unassembled WGS sequence"/>
</dbReference>
<feature type="compositionally biased region" description="Acidic residues" evidence="1">
    <location>
        <begin position="160"/>
        <end position="180"/>
    </location>
</feature>
<dbReference type="EMBL" id="BTSY01000001">
    <property type="protein sequence ID" value="GMT10779.1"/>
    <property type="molecule type" value="Genomic_DNA"/>
</dbReference>
<evidence type="ECO:0000256" key="1">
    <source>
        <dbReference type="SAM" id="MobiDB-lite"/>
    </source>
</evidence>
<comment type="caution">
    <text evidence="2">The sequence shown here is derived from an EMBL/GenBank/DDBJ whole genome shotgun (WGS) entry which is preliminary data.</text>
</comment>
<proteinExistence type="predicted"/>
<name>A0AAV5UYF5_9BILA</name>
<evidence type="ECO:0000313" key="3">
    <source>
        <dbReference type="Proteomes" id="UP001432322"/>
    </source>
</evidence>
<sequence>MPHADGDILVSAKLLTKEGEGGSAVCRKEHQGWFMAGWQASEHAVEESVQMDFEVYGEGARVLSILASCTGGGRLGEIEVRLHFNQEIPVDIEEQLVRWKNGREEKDEERRDEEEAPIIQTSECRTILGVERNELVLRSSATLSLSRNSSVSSTFSMKMEEEEEAEEEEEDPLELTEDGE</sequence>
<gene>
    <name evidence="2" type="ORF">PFISCL1PPCAC_2076</name>
</gene>
<protein>
    <submittedName>
        <fullName evidence="2">Uncharacterized protein</fullName>
    </submittedName>
</protein>
<keyword evidence="3" id="KW-1185">Reference proteome</keyword>
<feature type="compositionally biased region" description="Low complexity" evidence="1">
    <location>
        <begin position="142"/>
        <end position="156"/>
    </location>
</feature>
<feature type="region of interest" description="Disordered" evidence="1">
    <location>
        <begin position="142"/>
        <end position="180"/>
    </location>
</feature>